<dbReference type="STRING" id="1349767.GJA_2466"/>
<protein>
    <recommendedName>
        <fullName evidence="3">Lumazine-binding family protein</fullName>
    </recommendedName>
</protein>
<dbReference type="PATRIC" id="fig|1349767.4.peg.4210"/>
<dbReference type="OrthoDB" id="5676998at2"/>
<reference evidence="1 2" key="1">
    <citation type="journal article" date="2015" name="Genome Announc.">
        <title>Genome Sequence of Mushroom Soft-Rot Pathogen Janthinobacterium agaricidamnosum.</title>
        <authorList>
            <person name="Graupner K."/>
            <person name="Lackner G."/>
            <person name="Hertweck C."/>
        </authorList>
    </citation>
    <scope>NUCLEOTIDE SEQUENCE [LARGE SCALE GENOMIC DNA]</scope>
    <source>
        <strain evidence="2">NBRC 102515 / DSM 9628</strain>
    </source>
</reference>
<evidence type="ECO:0000313" key="1">
    <source>
        <dbReference type="EMBL" id="CDG83097.1"/>
    </source>
</evidence>
<dbReference type="SUPFAM" id="SSF54427">
    <property type="entry name" value="NTF2-like"/>
    <property type="match status" value="1"/>
</dbReference>
<accession>W0V759</accession>
<dbReference type="InterPro" id="IPR032710">
    <property type="entry name" value="NTF2-like_dom_sf"/>
</dbReference>
<name>W0V759_9BURK</name>
<sequence>MQSDHHASIEAIVDAYLSSVYSGDTTTLAQLFNVNAQVFGEIDGNAYHKPIAAYLNGVASRQSPQALGEPYRMRLLAVDQLGSIATATLHSPMLGFNYQLYLTLRRLEGKWSIVNKTFTNIGTE</sequence>
<keyword evidence="2" id="KW-1185">Reference proteome</keyword>
<gene>
    <name evidence="1" type="ORF">GJA_2466</name>
</gene>
<dbReference type="AlphaFoldDB" id="W0V759"/>
<dbReference type="Proteomes" id="UP000027604">
    <property type="component" value="Chromosome I"/>
</dbReference>
<evidence type="ECO:0000313" key="2">
    <source>
        <dbReference type="Proteomes" id="UP000027604"/>
    </source>
</evidence>
<evidence type="ECO:0008006" key="3">
    <source>
        <dbReference type="Google" id="ProtNLM"/>
    </source>
</evidence>
<organism evidence="1 2">
    <name type="scientific">Janthinobacterium agaricidamnosum NBRC 102515 = DSM 9628</name>
    <dbReference type="NCBI Taxonomy" id="1349767"/>
    <lineage>
        <taxon>Bacteria</taxon>
        <taxon>Pseudomonadati</taxon>
        <taxon>Pseudomonadota</taxon>
        <taxon>Betaproteobacteria</taxon>
        <taxon>Burkholderiales</taxon>
        <taxon>Oxalobacteraceae</taxon>
        <taxon>Janthinobacterium</taxon>
    </lineage>
</organism>
<dbReference type="InterPro" id="IPR039437">
    <property type="entry name" value="FrzH/put_lumazine-bd"/>
</dbReference>
<dbReference type="RefSeq" id="WP_038492251.1">
    <property type="nucleotide sequence ID" value="NZ_BCTH01000032.1"/>
</dbReference>
<dbReference type="HOGENOM" id="CLU_136595_2_0_4"/>
<dbReference type="KEGG" id="jag:GJA_2466"/>
<dbReference type="EMBL" id="HG322949">
    <property type="protein sequence ID" value="CDG83097.1"/>
    <property type="molecule type" value="Genomic_DNA"/>
</dbReference>
<dbReference type="Pfam" id="PF12893">
    <property type="entry name" value="Lumazine_bd_2"/>
    <property type="match status" value="1"/>
</dbReference>
<dbReference type="eggNOG" id="ENOG502ZVPI">
    <property type="taxonomic scope" value="Bacteria"/>
</dbReference>
<proteinExistence type="predicted"/>
<dbReference type="Gene3D" id="3.10.450.50">
    <property type="match status" value="1"/>
</dbReference>